<dbReference type="InterPro" id="IPR008309">
    <property type="entry name" value="YdbL"/>
</dbReference>
<gene>
    <name evidence="2" type="ORF">SAMN05421760_110143</name>
</gene>
<protein>
    <recommendedName>
        <fullName evidence="4">DUF1318 domain-containing protein</fullName>
    </recommendedName>
</protein>
<name>A0A1N7NQD9_9GAMM</name>
<proteinExistence type="predicted"/>
<feature type="chain" id="PRO_5009943680" description="DUF1318 domain-containing protein" evidence="1">
    <location>
        <begin position="26"/>
        <end position="113"/>
    </location>
</feature>
<evidence type="ECO:0008006" key="4">
    <source>
        <dbReference type="Google" id="ProtNLM"/>
    </source>
</evidence>
<dbReference type="EMBL" id="FTOE01000010">
    <property type="protein sequence ID" value="SIT00554.1"/>
    <property type="molecule type" value="Genomic_DNA"/>
</dbReference>
<dbReference type="STRING" id="619304.SAMN05421760_110143"/>
<accession>A0A1N7NQD9</accession>
<evidence type="ECO:0000313" key="2">
    <source>
        <dbReference type="EMBL" id="SIT00554.1"/>
    </source>
</evidence>
<evidence type="ECO:0000313" key="3">
    <source>
        <dbReference type="Proteomes" id="UP000185999"/>
    </source>
</evidence>
<dbReference type="Pfam" id="PF07027">
    <property type="entry name" value="DUF1318"/>
    <property type="match status" value="1"/>
</dbReference>
<dbReference type="RefSeq" id="WP_054339964.1">
    <property type="nucleotide sequence ID" value="NZ_FTOE01000010.1"/>
</dbReference>
<dbReference type="AlphaFoldDB" id="A0A1N7NQD9"/>
<keyword evidence="3" id="KW-1185">Reference proteome</keyword>
<sequence length="113" mass="12395">MKHTIRSLLATLFLALSVIAIPAWAMSLDEAKTKGIVGETPTGYIASVKPTADQNVIKLINEINTKRRAAFTESAANAGVTIDIIEIRISQRLYELAPKGTYLQTPNGQWQQK</sequence>
<feature type="signal peptide" evidence="1">
    <location>
        <begin position="1"/>
        <end position="25"/>
    </location>
</feature>
<reference evidence="3" key="1">
    <citation type="submission" date="2017-01" db="EMBL/GenBank/DDBJ databases">
        <authorList>
            <person name="Varghese N."/>
            <person name="Submissions S."/>
        </authorList>
    </citation>
    <scope>NUCLEOTIDE SEQUENCE [LARGE SCALE GENOMIC DNA]</scope>
    <source>
        <strain evidence="3">DSM 22306</strain>
    </source>
</reference>
<organism evidence="2 3">
    <name type="scientific">Neptunomonas antarctica</name>
    <dbReference type="NCBI Taxonomy" id="619304"/>
    <lineage>
        <taxon>Bacteria</taxon>
        <taxon>Pseudomonadati</taxon>
        <taxon>Pseudomonadota</taxon>
        <taxon>Gammaproteobacteria</taxon>
        <taxon>Oceanospirillales</taxon>
        <taxon>Oceanospirillaceae</taxon>
        <taxon>Neptunomonas</taxon>
    </lineage>
</organism>
<keyword evidence="1" id="KW-0732">Signal</keyword>
<dbReference type="Proteomes" id="UP000185999">
    <property type="component" value="Unassembled WGS sequence"/>
</dbReference>
<dbReference type="PIRSF" id="PIRSF025560">
    <property type="entry name" value="UCP025560"/>
    <property type="match status" value="1"/>
</dbReference>
<dbReference type="OrthoDB" id="9798130at2"/>
<evidence type="ECO:0000256" key="1">
    <source>
        <dbReference type="SAM" id="SignalP"/>
    </source>
</evidence>